<keyword evidence="1" id="KW-0328">Glycosyltransferase</keyword>
<dbReference type="EMBL" id="NVYO01000001">
    <property type="protein sequence ID" value="PBQ24026.1"/>
    <property type="molecule type" value="Genomic_DNA"/>
</dbReference>
<dbReference type="Gene3D" id="3.40.50.2000">
    <property type="entry name" value="Glycogen Phosphorylase B"/>
    <property type="match status" value="3"/>
</dbReference>
<name>A0A2A3TZI4_LEVBR</name>
<dbReference type="GO" id="GO:0016757">
    <property type="term" value="F:glycosyltransferase activity"/>
    <property type="evidence" value="ECO:0007669"/>
    <property type="project" value="UniProtKB-KW"/>
</dbReference>
<dbReference type="InterPro" id="IPR022372">
    <property type="entry name" value="Accessory_SS_Asp1"/>
</dbReference>
<dbReference type="RefSeq" id="WP_096110140.1">
    <property type="nucleotide sequence ID" value="NZ_NVYO01000001.1"/>
</dbReference>
<sequence>MFYFINEYILQKNSSVEHTAINRVKLFTHYKQPAKIVTKIYDRLLHRTITDFSLTDEQVINMFDYFQEATDLKQSVFLKADDIHLPIDYEISVGANYSQVSNGDTLVENVGFIPGTIGRVFYQEFFDPQGNRIETDLWDWRGFKSATQYFGQNGKLIMQRYYTPTGKNVLEEYYAPDTQGNPLLSRVILKNYHGEGDRFFQNSDDLFVFFLKELSKQAEGTTTFISDRPGTGVKPLLALDDASRKYVYIPINHAVNPNDPVHADLDGFLQPAFEHFKHFDGFITATVQQAEHLSVRYPTANIFAMPAATTLPLSKEADDQVTPDQRKRHSLLYVGRIAQDKRIDQLLRMFSLVKDRVPAATFTLFGYGDPKYLEDMQKLIIELNLEHNATLNDYTPDIESKYNHYQVLVNMAFADGGPVAMAEAMMHGLPVVSYRFNYGPAEYIDEGVNGYLIDSGQSLAMAEKIVDLFNDDKLLADFSKAAYTSAHTRWTHRKVWNRWQRNLKTSF</sequence>
<evidence type="ECO:0000313" key="4">
    <source>
        <dbReference type="EMBL" id="PBQ24026.1"/>
    </source>
</evidence>
<gene>
    <name evidence="4" type="ORF">CNR29_08320</name>
</gene>
<evidence type="ECO:0000256" key="1">
    <source>
        <dbReference type="ARBA" id="ARBA00022676"/>
    </source>
</evidence>
<dbReference type="PANTHER" id="PTHR12526">
    <property type="entry name" value="GLYCOSYLTRANSFERASE"/>
    <property type="match status" value="1"/>
</dbReference>
<dbReference type="Pfam" id="PF00534">
    <property type="entry name" value="Glycos_transf_1"/>
    <property type="match status" value="1"/>
</dbReference>
<reference evidence="4 5" key="1">
    <citation type="submission" date="2017-09" db="EMBL/GenBank/DDBJ databases">
        <title>Genome sequence of Lactobacillus brevis D7.</title>
        <authorList>
            <person name="Kwon M.-S."/>
            <person name="Lim S.K."/>
            <person name="Choi H.-J."/>
        </authorList>
    </citation>
    <scope>NUCLEOTIDE SEQUENCE [LARGE SCALE GENOMIC DNA]</scope>
    <source>
        <strain evidence="4 5">D7</strain>
    </source>
</reference>
<comment type="caution">
    <text evidence="4">The sequence shown here is derived from an EMBL/GenBank/DDBJ whole genome shotgun (WGS) entry which is preliminary data.</text>
</comment>
<dbReference type="SUPFAM" id="SSF53756">
    <property type="entry name" value="UDP-Glycosyltransferase/glycogen phosphorylase"/>
    <property type="match status" value="1"/>
</dbReference>
<organism evidence="4 5">
    <name type="scientific">Levilactobacillus brevis</name>
    <name type="common">Lactobacillus brevis</name>
    <dbReference type="NCBI Taxonomy" id="1580"/>
    <lineage>
        <taxon>Bacteria</taxon>
        <taxon>Bacillati</taxon>
        <taxon>Bacillota</taxon>
        <taxon>Bacilli</taxon>
        <taxon>Lactobacillales</taxon>
        <taxon>Lactobacillaceae</taxon>
        <taxon>Levilactobacillus</taxon>
    </lineage>
</organism>
<feature type="domain" description="Glycosyl transferase family 1" evidence="3">
    <location>
        <begin position="315"/>
        <end position="483"/>
    </location>
</feature>
<evidence type="ECO:0000313" key="5">
    <source>
        <dbReference type="Proteomes" id="UP000217918"/>
    </source>
</evidence>
<dbReference type="Pfam" id="PF16993">
    <property type="entry name" value="Asp1"/>
    <property type="match status" value="1"/>
</dbReference>
<dbReference type="InterPro" id="IPR001296">
    <property type="entry name" value="Glyco_trans_1"/>
</dbReference>
<dbReference type="AlphaFoldDB" id="A0A2A3TZI4"/>
<accession>A0A2A3TZI4</accession>
<dbReference type="GO" id="GO:0015031">
    <property type="term" value="P:protein transport"/>
    <property type="evidence" value="ECO:0007669"/>
    <property type="project" value="InterPro"/>
</dbReference>
<evidence type="ECO:0000256" key="2">
    <source>
        <dbReference type="ARBA" id="ARBA00022679"/>
    </source>
</evidence>
<evidence type="ECO:0000259" key="3">
    <source>
        <dbReference type="Pfam" id="PF00534"/>
    </source>
</evidence>
<protein>
    <submittedName>
        <fullName evidence="4">Poly(Glycerol-phosphate) alpha-glucosyltransferase</fullName>
    </submittedName>
</protein>
<proteinExistence type="predicted"/>
<keyword evidence="2 4" id="KW-0808">Transferase</keyword>
<dbReference type="PANTHER" id="PTHR12526:SF629">
    <property type="entry name" value="TEICHURONIC ACID BIOSYNTHESIS GLYCOSYLTRANSFERASE TUAH-RELATED"/>
    <property type="match status" value="1"/>
</dbReference>
<dbReference type="Proteomes" id="UP000217918">
    <property type="component" value="Unassembled WGS sequence"/>
</dbReference>